<feature type="transmembrane region" description="Helical" evidence="5">
    <location>
        <begin position="167"/>
        <end position="186"/>
    </location>
</feature>
<accession>A0A1Y1VRI1</accession>
<feature type="transmembrane region" description="Helical" evidence="5">
    <location>
        <begin position="137"/>
        <end position="155"/>
    </location>
</feature>
<feature type="transmembrane region" description="Helical" evidence="5">
    <location>
        <begin position="268"/>
        <end position="291"/>
    </location>
</feature>
<dbReference type="InterPro" id="IPR042178">
    <property type="entry name" value="Serpin_sf_1"/>
</dbReference>
<reference evidence="7 8" key="1">
    <citation type="submission" date="2016-07" db="EMBL/GenBank/DDBJ databases">
        <title>Pervasive Adenine N6-methylation of Active Genes in Fungi.</title>
        <authorList>
            <consortium name="DOE Joint Genome Institute"/>
            <person name="Mondo S.J."/>
            <person name="Dannebaum R.O."/>
            <person name="Kuo R.C."/>
            <person name="Labutti K."/>
            <person name="Haridas S."/>
            <person name="Kuo A."/>
            <person name="Salamov A."/>
            <person name="Ahrendt S.R."/>
            <person name="Lipzen A."/>
            <person name="Sullivan W."/>
            <person name="Andreopoulos W.B."/>
            <person name="Clum A."/>
            <person name="Lindquist E."/>
            <person name="Daum C."/>
            <person name="Ramamoorthy G.K."/>
            <person name="Gryganskyi A."/>
            <person name="Culley D."/>
            <person name="Magnuson J.K."/>
            <person name="James T.Y."/>
            <person name="O'Malley M.A."/>
            <person name="Stajich J.E."/>
            <person name="Spatafora J.W."/>
            <person name="Visel A."/>
            <person name="Grigoriev I.V."/>
        </authorList>
    </citation>
    <scope>NUCLEOTIDE SEQUENCE [LARGE SCALE GENOMIC DNA]</scope>
    <source>
        <strain evidence="7 8">CBS 931.73</strain>
    </source>
</reference>
<dbReference type="InterPro" id="IPR023796">
    <property type="entry name" value="Serpin_dom"/>
</dbReference>
<dbReference type="Gene3D" id="3.30.497.10">
    <property type="entry name" value="Antithrombin, subunit I, domain 2"/>
    <property type="match status" value="1"/>
</dbReference>
<name>A0A1Y1VRI1_9FUNG</name>
<dbReference type="GO" id="GO:0007189">
    <property type="term" value="P:adenylate cyclase-activating G protein-coupled receptor signaling pathway"/>
    <property type="evidence" value="ECO:0007669"/>
    <property type="project" value="TreeGrafter"/>
</dbReference>
<dbReference type="GO" id="GO:0005886">
    <property type="term" value="C:plasma membrane"/>
    <property type="evidence" value="ECO:0007669"/>
    <property type="project" value="TreeGrafter"/>
</dbReference>
<dbReference type="PANTHER" id="PTHR23112:SF0">
    <property type="entry name" value="TRANSMEMBRANE PROTEIN 116"/>
    <property type="match status" value="1"/>
</dbReference>
<dbReference type="GO" id="GO:0004930">
    <property type="term" value="F:G protein-coupled receptor activity"/>
    <property type="evidence" value="ECO:0007669"/>
    <property type="project" value="TreeGrafter"/>
</dbReference>
<dbReference type="InterPro" id="IPR036186">
    <property type="entry name" value="Serpin_sf"/>
</dbReference>
<dbReference type="Pfam" id="PF00079">
    <property type="entry name" value="Serpin"/>
    <property type="match status" value="1"/>
</dbReference>
<protein>
    <submittedName>
        <fullName evidence="7">Serpin-domain-containing protein</fullName>
    </submittedName>
</protein>
<sequence>MEARLFGEKDESPWNSDLPKFDLESQVDLSQALKDAGIRRVFDAREANLGELTDGSLAVDSILHKCRIEVDESGSKASAATAVILTSKYADRVSFRIAFLISWVDLFYAIFLILSYVSAGPTSFCTFVAWGALWTDLLYIFLNIIVALNLQVVFLHGTEKIRHFENLLVCGSFICATVISLGPTMHHKLGYDPARPSSCWFIDLDSGSTLFWEWAAQHIWIILGCIYLSTVSLLTVIKLFRHTNHFPQVSHECNPAVKRMVNMAVRRIVLYPIVPILTHTSKIVFLSSEFFGIEYPFPLRIIGLSATSSQGILNAAVFLFDPAIYVIWKATRGKRREHSKTKVSYHKDVEITFISNTREENTEDFIEKAELIKEL</sequence>
<evidence type="ECO:0000256" key="3">
    <source>
        <dbReference type="ARBA" id="ARBA00022989"/>
    </source>
</evidence>
<evidence type="ECO:0000313" key="7">
    <source>
        <dbReference type="EMBL" id="ORX63889.1"/>
    </source>
</evidence>
<evidence type="ECO:0000256" key="4">
    <source>
        <dbReference type="ARBA" id="ARBA00023136"/>
    </source>
</evidence>
<proteinExistence type="predicted"/>
<evidence type="ECO:0000256" key="2">
    <source>
        <dbReference type="ARBA" id="ARBA00022692"/>
    </source>
</evidence>
<dbReference type="PANTHER" id="PTHR23112">
    <property type="entry name" value="G PROTEIN-COUPLED RECEPTOR 157-RELATED"/>
    <property type="match status" value="1"/>
</dbReference>
<dbReference type="STRING" id="1314790.A0A1Y1VRI1"/>
<evidence type="ECO:0000259" key="6">
    <source>
        <dbReference type="Pfam" id="PF00079"/>
    </source>
</evidence>
<keyword evidence="3 5" id="KW-1133">Transmembrane helix</keyword>
<feature type="transmembrane region" description="Helical" evidence="5">
    <location>
        <begin position="219"/>
        <end position="240"/>
    </location>
</feature>
<evidence type="ECO:0000256" key="5">
    <source>
        <dbReference type="SAM" id="Phobius"/>
    </source>
</evidence>
<feature type="domain" description="Serpin" evidence="6">
    <location>
        <begin position="17"/>
        <end position="95"/>
    </location>
</feature>
<dbReference type="OrthoDB" id="3251871at2759"/>
<dbReference type="Proteomes" id="UP000193498">
    <property type="component" value="Unassembled WGS sequence"/>
</dbReference>
<dbReference type="InParanoid" id="A0A1Y1VRI1"/>
<comment type="caution">
    <text evidence="7">The sequence shown here is derived from an EMBL/GenBank/DDBJ whole genome shotgun (WGS) entry which is preliminary data.</text>
</comment>
<comment type="subcellular location">
    <subcellularLocation>
        <location evidence="1">Membrane</location>
        <topology evidence="1">Multi-pass membrane protein</topology>
    </subcellularLocation>
</comment>
<keyword evidence="2 5" id="KW-0812">Transmembrane</keyword>
<dbReference type="EMBL" id="MCFE01001257">
    <property type="protein sequence ID" value="ORX63889.1"/>
    <property type="molecule type" value="Genomic_DNA"/>
</dbReference>
<dbReference type="AlphaFoldDB" id="A0A1Y1VRI1"/>
<keyword evidence="4 5" id="KW-0472">Membrane</keyword>
<evidence type="ECO:0000256" key="1">
    <source>
        <dbReference type="ARBA" id="ARBA00004141"/>
    </source>
</evidence>
<dbReference type="SUPFAM" id="SSF56574">
    <property type="entry name" value="Serpins"/>
    <property type="match status" value="1"/>
</dbReference>
<feature type="transmembrane region" description="Helical" evidence="5">
    <location>
        <begin position="97"/>
        <end position="117"/>
    </location>
</feature>
<keyword evidence="8" id="KW-1185">Reference proteome</keyword>
<evidence type="ECO:0000313" key="8">
    <source>
        <dbReference type="Proteomes" id="UP000193498"/>
    </source>
</evidence>
<organism evidence="7 8">
    <name type="scientific">Basidiobolus meristosporus CBS 931.73</name>
    <dbReference type="NCBI Taxonomy" id="1314790"/>
    <lineage>
        <taxon>Eukaryota</taxon>
        <taxon>Fungi</taxon>
        <taxon>Fungi incertae sedis</taxon>
        <taxon>Zoopagomycota</taxon>
        <taxon>Entomophthoromycotina</taxon>
        <taxon>Basidiobolomycetes</taxon>
        <taxon>Basidiobolales</taxon>
        <taxon>Basidiobolaceae</taxon>
        <taxon>Basidiobolus</taxon>
    </lineage>
</organism>
<feature type="transmembrane region" description="Helical" evidence="5">
    <location>
        <begin position="311"/>
        <end position="328"/>
    </location>
</feature>
<gene>
    <name evidence="7" type="ORF">K493DRAFT_309670</name>
</gene>